<protein>
    <submittedName>
        <fullName evidence="1">Uncharacterized protein</fullName>
    </submittedName>
</protein>
<dbReference type="RefSeq" id="WP_038483487.1">
    <property type="nucleotide sequence ID" value="NZ_CP003923.1"/>
</dbReference>
<evidence type="ECO:0000313" key="1">
    <source>
        <dbReference type="EMBL" id="AIC95967.1"/>
    </source>
</evidence>
<proteinExistence type="predicted"/>
<dbReference type="PATRIC" id="fig|1246626.3.peg.3405"/>
<dbReference type="HOGENOM" id="CLU_613459_0_0_9"/>
<dbReference type="EMBL" id="CP003923">
    <property type="protein sequence ID" value="AIC95967.1"/>
    <property type="molecule type" value="Genomic_DNA"/>
</dbReference>
<dbReference type="AlphaFoldDB" id="A0A060M0J4"/>
<sequence length="446" mass="50801">MLKIKNDIFILLISIVSFVLITPQIVSASSEEDNVFLTDTMPNSVQERLDHSYSIWNGLITDLNLYTDGELEQNNLEKNIESFIDKLNAINEQSKDGILPDKLDRSNKRFTKAIYKTEQSIYKLLAKEAKLIQKDLNKGRFNGEKKLEKNLKKYEKRLSKSDRQFAKINKIIKKMNKKNDFELKSYEMISYSTLLVTIEEDVANTDADIKENEKKSALSFDGSLNMIVSNDNVDITINSNVPDGGIFEVFVMNSDLDLLSEFLEIKDGEIHHTFDVSDWPVGYISGSAHLRFNIADHPQPDSIVELYGENGQLMTGNKAEDNNVDGLNGIIETEIIAYPSEQAVSDQNYSDFNDAITEMINLSEGVILDIRTLEDDDWSTAIIVISDDWYYTPEHEKQRFVDVAGDTLTQLIKNHEIEETTYVRFKDSYGAELASQKIFGGYDIKN</sequence>
<organism evidence="1 2">
    <name type="scientific">Shouchella lehensis G1</name>
    <dbReference type="NCBI Taxonomy" id="1246626"/>
    <lineage>
        <taxon>Bacteria</taxon>
        <taxon>Bacillati</taxon>
        <taxon>Bacillota</taxon>
        <taxon>Bacilli</taxon>
        <taxon>Bacillales</taxon>
        <taxon>Bacillaceae</taxon>
        <taxon>Shouchella</taxon>
    </lineage>
</organism>
<accession>A0A060M0J4</accession>
<dbReference type="Proteomes" id="UP000027142">
    <property type="component" value="Chromosome"/>
</dbReference>
<keyword evidence="2" id="KW-1185">Reference proteome</keyword>
<name>A0A060M0J4_9BACI</name>
<dbReference type="OrthoDB" id="2081756at2"/>
<dbReference type="KEGG" id="ble:BleG1_3420"/>
<gene>
    <name evidence="1" type="ORF">BleG1_3420</name>
</gene>
<reference evidence="1 2" key="1">
    <citation type="journal article" date="2014" name="Gene">
        <title>A comparative genomic analysis of the alkalitolerant soil bacterium Bacillus lehensis G1.</title>
        <authorList>
            <person name="Noor Y.M."/>
            <person name="Samsulrizal N.H."/>
            <person name="Jema'on N.A."/>
            <person name="Low K.O."/>
            <person name="Ramli A.N."/>
            <person name="Alias N.I."/>
            <person name="Damis S.I."/>
            <person name="Fuzi S.F."/>
            <person name="Isa M.N."/>
            <person name="Murad A.M."/>
            <person name="Raih M.F."/>
            <person name="Bakar F.D."/>
            <person name="Najimudin N."/>
            <person name="Mahadi N.M."/>
            <person name="Illias R.M."/>
        </authorList>
    </citation>
    <scope>NUCLEOTIDE SEQUENCE [LARGE SCALE GENOMIC DNA]</scope>
    <source>
        <strain evidence="1 2">G1</strain>
    </source>
</reference>
<evidence type="ECO:0000313" key="2">
    <source>
        <dbReference type="Proteomes" id="UP000027142"/>
    </source>
</evidence>
<dbReference type="eggNOG" id="ENOG5033ZG9">
    <property type="taxonomic scope" value="Bacteria"/>
</dbReference>